<feature type="chain" id="PRO_5047436855" description="Nickel/cobalt transporter regulator" evidence="2">
    <location>
        <begin position="26"/>
        <end position="185"/>
    </location>
</feature>
<feature type="compositionally biased region" description="Basic and acidic residues" evidence="1">
    <location>
        <begin position="57"/>
        <end position="74"/>
    </location>
</feature>
<dbReference type="Gene3D" id="3.10.450.160">
    <property type="entry name" value="inner membrane protein cigr"/>
    <property type="match status" value="1"/>
</dbReference>
<feature type="compositionally biased region" description="Basic and acidic residues" evidence="1">
    <location>
        <begin position="40"/>
        <end position="49"/>
    </location>
</feature>
<name>A0AA86MEZ5_9BURK</name>
<feature type="signal peptide" evidence="2">
    <location>
        <begin position="1"/>
        <end position="25"/>
    </location>
</feature>
<sequence>MAITLNISKLAVVATALLIATSVVYADKPDKGNGNGNSGKNKEQNESRGQKGNHKSGGHDKGGRDEYRDREGRYDSNQNNLSVSFNFGSNETRIVRDYYSGQVSKGKCPPGLAKKGNGCQPPGQAKQWQKGRALGSDVRYYDIPNELRIRLPVPPLNHKYVQLGTDLLLIAVGTAIVVDAVDGIF</sequence>
<protein>
    <recommendedName>
        <fullName evidence="5">Nickel/cobalt transporter regulator</fullName>
    </recommendedName>
</protein>
<dbReference type="EMBL" id="AP028947">
    <property type="protein sequence ID" value="BET26575.1"/>
    <property type="molecule type" value="Genomic_DNA"/>
</dbReference>
<accession>A0AA86MEZ5</accession>
<reference evidence="3 4" key="1">
    <citation type="submission" date="2023-10" db="EMBL/GenBank/DDBJ databases">
        <title>Complete Genome Sequence of Limnobacter thiooxidans CS-K2T, Isolated from freshwater lake sediments in Bavaria, Germany.</title>
        <authorList>
            <person name="Naruki M."/>
            <person name="Watanabe A."/>
            <person name="Warashina T."/>
            <person name="Morita T."/>
            <person name="Arakawa K."/>
        </authorList>
    </citation>
    <scope>NUCLEOTIDE SEQUENCE [LARGE SCALE GENOMIC DNA]</scope>
    <source>
        <strain evidence="3 4">CS-K2</strain>
    </source>
</reference>
<gene>
    <name evidence="3" type="ORF">RGQ30_20760</name>
</gene>
<evidence type="ECO:0008006" key="5">
    <source>
        <dbReference type="Google" id="ProtNLM"/>
    </source>
</evidence>
<dbReference type="AlphaFoldDB" id="A0AA86MEZ5"/>
<evidence type="ECO:0000256" key="1">
    <source>
        <dbReference type="SAM" id="MobiDB-lite"/>
    </source>
</evidence>
<evidence type="ECO:0000256" key="2">
    <source>
        <dbReference type="SAM" id="SignalP"/>
    </source>
</evidence>
<keyword evidence="2" id="KW-0732">Signal</keyword>
<dbReference type="KEGG" id="lto:RGQ30_20760"/>
<evidence type="ECO:0000313" key="3">
    <source>
        <dbReference type="EMBL" id="BET26575.1"/>
    </source>
</evidence>
<proteinExistence type="predicted"/>
<dbReference type="RefSeq" id="WP_130555963.1">
    <property type="nucleotide sequence ID" value="NZ_AP028947.1"/>
</dbReference>
<dbReference type="Proteomes" id="UP001329151">
    <property type="component" value="Chromosome"/>
</dbReference>
<feature type="region of interest" description="Disordered" evidence="1">
    <location>
        <begin position="26"/>
        <end position="82"/>
    </location>
</feature>
<organism evidence="3 4">
    <name type="scientific">Limnobacter thiooxidans</name>
    <dbReference type="NCBI Taxonomy" id="131080"/>
    <lineage>
        <taxon>Bacteria</taxon>
        <taxon>Pseudomonadati</taxon>
        <taxon>Pseudomonadota</taxon>
        <taxon>Betaproteobacteria</taxon>
        <taxon>Burkholderiales</taxon>
        <taxon>Burkholderiaceae</taxon>
        <taxon>Limnobacter</taxon>
    </lineage>
</organism>
<evidence type="ECO:0000313" key="4">
    <source>
        <dbReference type="Proteomes" id="UP001329151"/>
    </source>
</evidence>
<keyword evidence="4" id="KW-1185">Reference proteome</keyword>